<dbReference type="GO" id="GO:0005819">
    <property type="term" value="C:spindle"/>
    <property type="evidence" value="ECO:0007669"/>
    <property type="project" value="TreeGrafter"/>
</dbReference>
<sequence length="598" mass="68062">MGESAKGNITMETPCGTLLRELEQIWRDIGEKEEEKERILMEMEMECMKVYRRRVDESSKERAHLHQLLAANEAELSALVACLGENDLPLKLNKHETSLRAKVANVNLLLEKLRVKKEERLRKFTDIRSQIEKIRAEILGSSCESDGFVKREDHDLSLRRLEEFQAQLQYLQREKSDRLKKVHQYVDEIHALCSVLGHDFAKVVDAAQPGLYGQNPEKSTNISDKTLDGLSLSVQTLRAEKKTTLQKLRITVENLVKLWDLMETSEKEKAQFTKVASVFGSLEEEIVSPGLLSLETLKRAEAEVDRLKKVKASRMKEIALKRRLELEEICKSAHIDPDISTAPEKAIALIDSGLVDPSELVANIEKQIEKAKEECHSRIEIMDRITKWVAALDEENWLEAYNQDQNRYSSGRGAHLNLKRAEKARILVAKIPAIVDNLIKKTQAWEYERNKSFIYDGVRLVTLLEEYKLGRLQKEEDKRRYRDQKKLQNLLTDRELLYNPKPSNRSVTNLRKTIGYGPNLNKSGSMTPSFSGRISAGGGCTPELLTPHSYSGHTRTYFSGRTSQLSATQLNISFGSTQAESMSFTSISGSELGSPRLY</sequence>
<dbReference type="EMBL" id="SWLB01000011">
    <property type="protein sequence ID" value="KAF3332401.1"/>
    <property type="molecule type" value="Genomic_DNA"/>
</dbReference>
<evidence type="ECO:0000313" key="3">
    <source>
        <dbReference type="EMBL" id="KAF3332401.1"/>
    </source>
</evidence>
<dbReference type="GO" id="GO:0000226">
    <property type="term" value="P:microtubule cytoskeleton organization"/>
    <property type="evidence" value="ECO:0007669"/>
    <property type="project" value="InterPro"/>
</dbReference>
<comment type="caution">
    <text evidence="3">The sequence shown here is derived from an EMBL/GenBank/DDBJ whole genome shotgun (WGS) entry which is preliminary data.</text>
</comment>
<evidence type="ECO:0000256" key="1">
    <source>
        <dbReference type="ARBA" id="ARBA00006187"/>
    </source>
</evidence>
<organism evidence="3 4">
    <name type="scientific">Carex littledalei</name>
    <dbReference type="NCBI Taxonomy" id="544730"/>
    <lineage>
        <taxon>Eukaryota</taxon>
        <taxon>Viridiplantae</taxon>
        <taxon>Streptophyta</taxon>
        <taxon>Embryophyta</taxon>
        <taxon>Tracheophyta</taxon>
        <taxon>Spermatophyta</taxon>
        <taxon>Magnoliopsida</taxon>
        <taxon>Liliopsida</taxon>
        <taxon>Poales</taxon>
        <taxon>Cyperaceae</taxon>
        <taxon>Cyperoideae</taxon>
        <taxon>Cariceae</taxon>
        <taxon>Carex</taxon>
        <taxon>Carex subgen. Euthyceras</taxon>
    </lineage>
</organism>
<evidence type="ECO:0000313" key="4">
    <source>
        <dbReference type="Proteomes" id="UP000623129"/>
    </source>
</evidence>
<gene>
    <name evidence="3" type="ORF">FCM35_KLT01978</name>
</gene>
<evidence type="ECO:0000256" key="2">
    <source>
        <dbReference type="ARBA" id="ARBA00022701"/>
    </source>
</evidence>
<dbReference type="Proteomes" id="UP000623129">
    <property type="component" value="Unassembled WGS sequence"/>
</dbReference>
<dbReference type="InterPro" id="IPR007145">
    <property type="entry name" value="MAP65_Ase1_PRC1"/>
</dbReference>
<keyword evidence="2" id="KW-0493">Microtubule</keyword>
<dbReference type="OrthoDB" id="642895at2759"/>
<dbReference type="AlphaFoldDB" id="A0A833R307"/>
<reference evidence="3" key="1">
    <citation type="submission" date="2020-01" db="EMBL/GenBank/DDBJ databases">
        <title>Genome sequence of Kobresia littledalei, the first chromosome-level genome in the family Cyperaceae.</title>
        <authorList>
            <person name="Qu G."/>
        </authorList>
    </citation>
    <scope>NUCLEOTIDE SEQUENCE</scope>
    <source>
        <strain evidence="3">C.B.Clarke</strain>
        <tissue evidence="3">Leaf</tissue>
    </source>
</reference>
<dbReference type="GO" id="GO:0008017">
    <property type="term" value="F:microtubule binding"/>
    <property type="evidence" value="ECO:0007669"/>
    <property type="project" value="InterPro"/>
</dbReference>
<accession>A0A833R307</accession>
<name>A0A833R307_9POAL</name>
<proteinExistence type="inferred from homology"/>
<protein>
    <submittedName>
        <fullName evidence="3">Microtubule-associated protein 6</fullName>
    </submittedName>
</protein>
<dbReference type="Gene3D" id="1.20.58.1520">
    <property type="match status" value="1"/>
</dbReference>
<dbReference type="Pfam" id="PF03999">
    <property type="entry name" value="MAP65_ASE1"/>
    <property type="match status" value="1"/>
</dbReference>
<dbReference type="PANTHER" id="PTHR19321:SF14">
    <property type="entry name" value="OS03G0719000 PROTEIN"/>
    <property type="match status" value="1"/>
</dbReference>
<dbReference type="GO" id="GO:0005737">
    <property type="term" value="C:cytoplasm"/>
    <property type="evidence" value="ECO:0007669"/>
    <property type="project" value="TreeGrafter"/>
</dbReference>
<comment type="similarity">
    <text evidence="1">Belongs to the MAP65/ASE1 family.</text>
</comment>
<keyword evidence="4" id="KW-1185">Reference proteome</keyword>
<dbReference type="GO" id="GO:0005874">
    <property type="term" value="C:microtubule"/>
    <property type="evidence" value="ECO:0007669"/>
    <property type="project" value="UniProtKB-KW"/>
</dbReference>
<dbReference type="PANTHER" id="PTHR19321">
    <property type="entry name" value="PROTEIN REGULATOR OF CYTOKINESIS 1 PRC1-RELATED"/>
    <property type="match status" value="1"/>
</dbReference>